<feature type="transmembrane region" description="Helical" evidence="1">
    <location>
        <begin position="255"/>
        <end position="281"/>
    </location>
</feature>
<keyword evidence="3" id="KW-1185">Reference proteome</keyword>
<reference evidence="2" key="2">
    <citation type="submission" date="2020-09" db="EMBL/GenBank/DDBJ databases">
        <authorList>
            <person name="Sun Q."/>
            <person name="Kim S."/>
        </authorList>
    </citation>
    <scope>NUCLEOTIDE SEQUENCE</scope>
    <source>
        <strain evidence="2">KCTC 42650</strain>
    </source>
</reference>
<keyword evidence="1" id="KW-0472">Membrane</keyword>
<organism evidence="2 3">
    <name type="scientific">Seohaeicola zhoushanensis</name>
    <dbReference type="NCBI Taxonomy" id="1569283"/>
    <lineage>
        <taxon>Bacteria</taxon>
        <taxon>Pseudomonadati</taxon>
        <taxon>Pseudomonadota</taxon>
        <taxon>Alphaproteobacteria</taxon>
        <taxon>Rhodobacterales</taxon>
        <taxon>Roseobacteraceae</taxon>
        <taxon>Seohaeicola</taxon>
    </lineage>
</organism>
<feature type="transmembrane region" description="Helical" evidence="1">
    <location>
        <begin position="436"/>
        <end position="458"/>
    </location>
</feature>
<dbReference type="AlphaFoldDB" id="A0A8J3GY97"/>
<name>A0A8J3GY97_9RHOB</name>
<feature type="transmembrane region" description="Helical" evidence="1">
    <location>
        <begin position="83"/>
        <end position="104"/>
    </location>
</feature>
<dbReference type="EMBL" id="BNCJ01000005">
    <property type="protein sequence ID" value="GHF51372.1"/>
    <property type="molecule type" value="Genomic_DNA"/>
</dbReference>
<proteinExistence type="predicted"/>
<feature type="transmembrane region" description="Helical" evidence="1">
    <location>
        <begin position="161"/>
        <end position="183"/>
    </location>
</feature>
<feature type="transmembrane region" description="Helical" evidence="1">
    <location>
        <begin position="301"/>
        <end position="323"/>
    </location>
</feature>
<comment type="caution">
    <text evidence="2">The sequence shown here is derived from an EMBL/GenBank/DDBJ whole genome shotgun (WGS) entry which is preliminary data.</text>
</comment>
<evidence type="ECO:0000313" key="3">
    <source>
        <dbReference type="Proteomes" id="UP000626220"/>
    </source>
</evidence>
<protein>
    <recommendedName>
        <fullName evidence="4">Fenitrothion hydrolase</fullName>
    </recommendedName>
</protein>
<feature type="transmembrane region" description="Helical" evidence="1">
    <location>
        <begin position="401"/>
        <end position="424"/>
    </location>
</feature>
<sequence>MTLTQENLFRKRRLAGFVTLIPAKAGAHASEQGLVLLLPTDVYISAGAASVAATVLLLALVPERWLARLFAPLWLGRWRRGHWRVVSSLASFAVLMALLWAGIAGARDPLSNPLPLAVWTVWWIGFTVAVGTLGDLWAWLNPWSGPAAVLRALGLRSSWHLPHRVAPWLALAGFLGFGGFLLADPAPSDPARLARVVGLYWLAAFLGTLAFGPRFLLRAEAFSVFFRAYARLGLFARGRVGLTGWQILRMRAPSVGLAVFMVVLLGSGSFDGLNETFWWLAHIGMNPLEFPGRSAVVFQNLAGLYGANLMLVAAFALVVRLGIVLAGGGIGWAEGFCRFAPTILPIALGYHVAHYLTALLVDGQYALIAGSDPLARGWDLLGLGTFYVTTGFFNTTATVKVIFLTQAGAVIVGHMLSVVLAHAIALRAFPSPRRALLSQLPMAAFMVAYTLFGLWLLASPRGA</sequence>
<keyword evidence="1" id="KW-1133">Transmembrane helix</keyword>
<keyword evidence="1" id="KW-0812">Transmembrane</keyword>
<feature type="transmembrane region" description="Helical" evidence="1">
    <location>
        <begin position="335"/>
        <end position="353"/>
    </location>
</feature>
<evidence type="ECO:0000313" key="2">
    <source>
        <dbReference type="EMBL" id="GHF51372.1"/>
    </source>
</evidence>
<evidence type="ECO:0000256" key="1">
    <source>
        <dbReference type="SAM" id="Phobius"/>
    </source>
</evidence>
<feature type="transmembrane region" description="Helical" evidence="1">
    <location>
        <begin position="116"/>
        <end position="140"/>
    </location>
</feature>
<reference evidence="2" key="1">
    <citation type="journal article" date="2014" name="Int. J. Syst. Evol. Microbiol.">
        <title>Complete genome sequence of Corynebacterium casei LMG S-19264T (=DSM 44701T), isolated from a smear-ripened cheese.</title>
        <authorList>
            <consortium name="US DOE Joint Genome Institute (JGI-PGF)"/>
            <person name="Walter F."/>
            <person name="Albersmeier A."/>
            <person name="Kalinowski J."/>
            <person name="Ruckert C."/>
        </authorList>
    </citation>
    <scope>NUCLEOTIDE SEQUENCE</scope>
    <source>
        <strain evidence="2">KCTC 42650</strain>
    </source>
</reference>
<feature type="transmembrane region" description="Helical" evidence="1">
    <location>
        <begin position="198"/>
        <end position="217"/>
    </location>
</feature>
<evidence type="ECO:0008006" key="4">
    <source>
        <dbReference type="Google" id="ProtNLM"/>
    </source>
</evidence>
<gene>
    <name evidence="2" type="ORF">GCM10017056_23840</name>
</gene>
<dbReference type="Proteomes" id="UP000626220">
    <property type="component" value="Unassembled WGS sequence"/>
</dbReference>
<accession>A0A8J3GY97</accession>
<feature type="transmembrane region" description="Helical" evidence="1">
    <location>
        <begin position="43"/>
        <end position="62"/>
    </location>
</feature>